<feature type="transmembrane region" description="Helical" evidence="5">
    <location>
        <begin position="184"/>
        <end position="203"/>
    </location>
</feature>
<dbReference type="InterPro" id="IPR052556">
    <property type="entry name" value="PolySynth_Transporter"/>
</dbReference>
<dbReference type="Proteomes" id="UP000542776">
    <property type="component" value="Unassembled WGS sequence"/>
</dbReference>
<evidence type="ECO:0000256" key="1">
    <source>
        <dbReference type="ARBA" id="ARBA00004141"/>
    </source>
</evidence>
<feature type="transmembrane region" description="Helical" evidence="5">
    <location>
        <begin position="399"/>
        <end position="417"/>
    </location>
</feature>
<gene>
    <name evidence="6" type="ORF">GGR04_002630</name>
</gene>
<reference evidence="6 7" key="1">
    <citation type="submission" date="2020-08" db="EMBL/GenBank/DDBJ databases">
        <title>Genomic Encyclopedia of Type Strains, Phase IV (KMG-IV): sequencing the most valuable type-strain genomes for metagenomic binning, comparative biology and taxonomic classification.</title>
        <authorList>
            <person name="Goeker M."/>
        </authorList>
    </citation>
    <scope>NUCLEOTIDE SEQUENCE [LARGE SCALE GENOMIC DNA]</scope>
    <source>
        <strain evidence="6 7">DSM 102238</strain>
    </source>
</reference>
<name>A0A7W6H570_9HYPH</name>
<evidence type="ECO:0000256" key="2">
    <source>
        <dbReference type="ARBA" id="ARBA00022692"/>
    </source>
</evidence>
<evidence type="ECO:0000313" key="7">
    <source>
        <dbReference type="Proteomes" id="UP000542776"/>
    </source>
</evidence>
<feature type="transmembrane region" description="Helical" evidence="5">
    <location>
        <begin position="21"/>
        <end position="46"/>
    </location>
</feature>
<feature type="transmembrane region" description="Helical" evidence="5">
    <location>
        <begin position="374"/>
        <end position="393"/>
    </location>
</feature>
<keyword evidence="2 5" id="KW-0812">Transmembrane</keyword>
<feature type="transmembrane region" description="Helical" evidence="5">
    <location>
        <begin position="304"/>
        <end position="329"/>
    </location>
</feature>
<dbReference type="EMBL" id="JACIEK010000006">
    <property type="protein sequence ID" value="MBB3998782.1"/>
    <property type="molecule type" value="Genomic_DNA"/>
</dbReference>
<proteinExistence type="predicted"/>
<dbReference type="RefSeq" id="WP_183200304.1">
    <property type="nucleotide sequence ID" value="NZ_JACIEK010000006.1"/>
</dbReference>
<dbReference type="AlphaFoldDB" id="A0A7W6H570"/>
<comment type="subcellular location">
    <subcellularLocation>
        <location evidence="1">Membrane</location>
        <topology evidence="1">Multi-pass membrane protein</topology>
    </subcellularLocation>
</comment>
<dbReference type="InterPro" id="IPR002797">
    <property type="entry name" value="Polysacc_synth"/>
</dbReference>
<evidence type="ECO:0000256" key="3">
    <source>
        <dbReference type="ARBA" id="ARBA00022989"/>
    </source>
</evidence>
<protein>
    <submittedName>
        <fullName evidence="6">O-antigen/teichoic acid export membrane protein</fullName>
    </submittedName>
</protein>
<evidence type="ECO:0000313" key="6">
    <source>
        <dbReference type="EMBL" id="MBB3998782.1"/>
    </source>
</evidence>
<feature type="transmembrane region" description="Helical" evidence="5">
    <location>
        <begin position="341"/>
        <end position="367"/>
    </location>
</feature>
<sequence length="439" mass="46241">MTLTLLADRAADWARRPAIRGIVGVVLLKAGIIAFNFALIFLAARLLGAHDFGTYSLLFSAAGLCCVAATFGQQMLVMRSWSEYGATRDAGLLKGALFFSTAVCGMGALLVGLGFVAVVGDVGSAVWPVAAYAVLLTLVLYTSHLVRSAVGVGRGDGYANIAASLPPVAFLAFCWWSGGRADLLWTFTFFAAGLAIALVVHMASMQRVLSARPGFGSAAPQLDLRSWAPRSWKLWLSSMLEAANQYLDVLLIGWLLSPSVAGAYFVTTRLANAFATASDALNMFSTRHIPDLHFRKDRAALASLLNSVAAMTALMIAVGLLGLVVGGRWLLAAFNPDYADYYQALIVLSVGTAAAAAAGPSASVLMLTGHEGRYLAIMALSIALRAAGFLALIPSFGLMGAVFATALSFTITAWLLAQSSRTLACMDCSVTRLAHPRTL</sequence>
<feature type="transmembrane region" description="Helical" evidence="5">
    <location>
        <begin position="92"/>
        <end position="119"/>
    </location>
</feature>
<dbReference type="GO" id="GO:0016020">
    <property type="term" value="C:membrane"/>
    <property type="evidence" value="ECO:0007669"/>
    <property type="project" value="UniProtKB-SubCell"/>
</dbReference>
<keyword evidence="7" id="KW-1185">Reference proteome</keyword>
<keyword evidence="4 5" id="KW-0472">Membrane</keyword>
<accession>A0A7W6H570</accession>
<feature type="transmembrane region" description="Helical" evidence="5">
    <location>
        <begin position="52"/>
        <end position="71"/>
    </location>
</feature>
<evidence type="ECO:0000256" key="5">
    <source>
        <dbReference type="SAM" id="Phobius"/>
    </source>
</evidence>
<organism evidence="6 7">
    <name type="scientific">Aureimonas pseudogalii</name>
    <dbReference type="NCBI Taxonomy" id="1744844"/>
    <lineage>
        <taxon>Bacteria</taxon>
        <taxon>Pseudomonadati</taxon>
        <taxon>Pseudomonadota</taxon>
        <taxon>Alphaproteobacteria</taxon>
        <taxon>Hyphomicrobiales</taxon>
        <taxon>Aurantimonadaceae</taxon>
        <taxon>Aureimonas</taxon>
    </lineage>
</organism>
<dbReference type="Pfam" id="PF01943">
    <property type="entry name" value="Polysacc_synt"/>
    <property type="match status" value="1"/>
</dbReference>
<feature type="transmembrane region" description="Helical" evidence="5">
    <location>
        <begin position="125"/>
        <end position="146"/>
    </location>
</feature>
<feature type="transmembrane region" description="Helical" evidence="5">
    <location>
        <begin position="158"/>
        <end position="178"/>
    </location>
</feature>
<evidence type="ECO:0000256" key="4">
    <source>
        <dbReference type="ARBA" id="ARBA00023136"/>
    </source>
</evidence>
<dbReference type="PANTHER" id="PTHR43424:SF1">
    <property type="entry name" value="LOCUS PUTATIVE PROTEIN 1-RELATED"/>
    <property type="match status" value="1"/>
</dbReference>
<comment type="caution">
    <text evidence="6">The sequence shown here is derived from an EMBL/GenBank/DDBJ whole genome shotgun (WGS) entry which is preliminary data.</text>
</comment>
<keyword evidence="3 5" id="KW-1133">Transmembrane helix</keyword>
<dbReference type="PANTHER" id="PTHR43424">
    <property type="entry name" value="LOCUS PUTATIVE PROTEIN 1-RELATED"/>
    <property type="match status" value="1"/>
</dbReference>